<evidence type="ECO:0000313" key="2">
    <source>
        <dbReference type="Proteomes" id="UP000319424"/>
    </source>
</evidence>
<gene>
    <name evidence="1" type="ORF">FL857_01585</name>
</gene>
<dbReference type="AlphaFoldDB" id="A0A552VCI4"/>
<organism evidence="1 2">
    <name type="scientific">Criibacterium bergeronii</name>
    <dbReference type="NCBI Taxonomy" id="1871336"/>
    <lineage>
        <taxon>Bacteria</taxon>
        <taxon>Bacillati</taxon>
        <taxon>Bacillota</taxon>
        <taxon>Clostridia</taxon>
        <taxon>Peptostreptococcales</taxon>
        <taxon>Filifactoraceae</taxon>
        <taxon>Criibacterium</taxon>
    </lineage>
</organism>
<name>A0A552VCI4_9FIRM</name>
<sequence>MILKKYTILYWEYKKIYTIDLDKELKNETKIDITVDLINNQVTDFQIDGQYMTLESYEFDTNTHLEFQFEVHIPKYEDIKKMAYDCAAIIQEEEMQQEFEAYFEEKYNGINSLFVEKTIHSKGDLKKFKITNLLSIANRKNIFDFIEKDDANDLKSYFDEFTKDIKFDMESYNILSKFIEYFDKKYKDEEKIIYEKKLHDKQEVKEILYNNLDFLISLKQQSVDENQITNETVRKKLADDERELELYFDEYTSNYITEIQKNLTQDKSQATENDKRPSLLKRLKKKKDYIQSI</sequence>
<dbReference type="EMBL" id="VJXW01000002">
    <property type="protein sequence ID" value="TRW28184.1"/>
    <property type="molecule type" value="Genomic_DNA"/>
</dbReference>
<evidence type="ECO:0000313" key="1">
    <source>
        <dbReference type="EMBL" id="TRW28184.1"/>
    </source>
</evidence>
<accession>A0A552VCI4</accession>
<dbReference type="RefSeq" id="WP_144015477.1">
    <property type="nucleotide sequence ID" value="NZ_VJXW01000002.1"/>
</dbReference>
<comment type="caution">
    <text evidence="1">The sequence shown here is derived from an EMBL/GenBank/DDBJ whole genome shotgun (WGS) entry which is preliminary data.</text>
</comment>
<proteinExistence type="predicted"/>
<dbReference type="Proteomes" id="UP000319424">
    <property type="component" value="Unassembled WGS sequence"/>
</dbReference>
<protein>
    <submittedName>
        <fullName evidence="1">Uncharacterized protein</fullName>
    </submittedName>
</protein>
<reference evidence="1 2" key="1">
    <citation type="submission" date="2019-07" db="EMBL/GenBank/DDBJ databases">
        <title>Criibacterium bergeronii gen. nov., sp. nov. isolated from human clinical samples.</title>
        <authorList>
            <person name="Maheux A.F."/>
            <person name="Boudreau D.K."/>
            <person name="Berube E."/>
            <person name="Brodeur S."/>
            <person name="Bernard K.A."/>
            <person name="Abed J.Y."/>
            <person name="Ducrey E."/>
            <person name="Guay E.F."/>
            <person name="Raymond F."/>
            <person name="Corbeil J."/>
            <person name="Domingo M.-C."/>
            <person name="Roy P.H."/>
            <person name="Boissinot M."/>
            <person name="Tocheva E.I."/>
            <person name="Omar R.F."/>
        </authorList>
    </citation>
    <scope>NUCLEOTIDE SEQUENCE [LARGE SCALE GENOMIC DNA]</scope>
    <source>
        <strain evidence="1 2">CCRI-24246</strain>
    </source>
</reference>